<dbReference type="Proteomes" id="UP000230423">
    <property type="component" value="Unassembled WGS sequence"/>
</dbReference>
<proteinExistence type="predicted"/>
<dbReference type="AlphaFoldDB" id="A0A2G9UZM2"/>
<reference evidence="2 3" key="1">
    <citation type="submission" date="2015-09" db="EMBL/GenBank/DDBJ databases">
        <title>Draft genome of the parasitic nematode Teladorsagia circumcincta isolate WARC Sus (inbred).</title>
        <authorList>
            <person name="Mitreva M."/>
        </authorList>
    </citation>
    <scope>NUCLEOTIDE SEQUENCE [LARGE SCALE GENOMIC DNA]</scope>
    <source>
        <strain evidence="2 3">S</strain>
    </source>
</reference>
<protein>
    <recommendedName>
        <fullName evidence="1">LolA-like domain-containing protein</fullName>
    </recommendedName>
</protein>
<dbReference type="Pfam" id="PF25897">
    <property type="entry name" value="LolA_1st_nematode"/>
    <property type="match status" value="1"/>
</dbReference>
<dbReference type="InterPro" id="IPR058830">
    <property type="entry name" value="LolA-like_dom_1st"/>
</dbReference>
<evidence type="ECO:0000313" key="2">
    <source>
        <dbReference type="EMBL" id="PIO75586.1"/>
    </source>
</evidence>
<gene>
    <name evidence="2" type="ORF">TELCIR_02362</name>
</gene>
<organism evidence="2 3">
    <name type="scientific">Teladorsagia circumcincta</name>
    <name type="common">Brown stomach worm</name>
    <name type="synonym">Ostertagia circumcincta</name>
    <dbReference type="NCBI Taxonomy" id="45464"/>
    <lineage>
        <taxon>Eukaryota</taxon>
        <taxon>Metazoa</taxon>
        <taxon>Ecdysozoa</taxon>
        <taxon>Nematoda</taxon>
        <taxon>Chromadorea</taxon>
        <taxon>Rhabditida</taxon>
        <taxon>Rhabditina</taxon>
        <taxon>Rhabditomorpha</taxon>
        <taxon>Strongyloidea</taxon>
        <taxon>Trichostrongylidae</taxon>
        <taxon>Teladorsagia</taxon>
    </lineage>
</organism>
<dbReference type="EMBL" id="KZ345126">
    <property type="protein sequence ID" value="PIO75586.1"/>
    <property type="molecule type" value="Genomic_DNA"/>
</dbReference>
<accession>A0A2G9UZM2</accession>
<feature type="domain" description="LolA-like" evidence="1">
    <location>
        <begin position="29"/>
        <end position="83"/>
    </location>
</feature>
<keyword evidence="3" id="KW-1185">Reference proteome</keyword>
<sequence>MLVISGYCSFSELAPKLKFLTQLVSKQKRVVFAGSGSLKPPSQAFNNPLVLSVQISEYGNFSDKKTLKSQLSIEFDRYEVVSHEDSHLFTTPPGTICEGWKESNIPRNMTDPFNAFVEMVDENKKKYESTVWPFKFVITFIDFSSFSSKVYYSAKEELVIVNGYEYSLDSTPCLRPLPNDSADVISSEGTLSMRPIGDILIAPELKFGNYGQVKTDANRTLDVFRAFDNRTGSAVEVHFDGNWLEKYIIFKVGFTVVHMVWFSR</sequence>
<dbReference type="OrthoDB" id="5983572at2759"/>
<evidence type="ECO:0000313" key="3">
    <source>
        <dbReference type="Proteomes" id="UP000230423"/>
    </source>
</evidence>
<name>A0A2G9UZM2_TELCI</name>
<evidence type="ECO:0000259" key="1">
    <source>
        <dbReference type="Pfam" id="PF25897"/>
    </source>
</evidence>